<dbReference type="PROSITE" id="PS00107">
    <property type="entry name" value="PROTEIN_KINASE_ATP"/>
    <property type="match status" value="1"/>
</dbReference>
<feature type="compositionally biased region" description="Polar residues" evidence="10">
    <location>
        <begin position="116"/>
        <end position="125"/>
    </location>
</feature>
<evidence type="ECO:0000259" key="11">
    <source>
        <dbReference type="PROSITE" id="PS50011"/>
    </source>
</evidence>
<evidence type="ECO:0000256" key="1">
    <source>
        <dbReference type="ARBA" id="ARBA00012513"/>
    </source>
</evidence>
<keyword evidence="4 9" id="KW-0547">Nucleotide-binding</keyword>
<evidence type="ECO:0000256" key="8">
    <source>
        <dbReference type="ARBA" id="ARBA00048679"/>
    </source>
</evidence>
<dbReference type="GO" id="GO:0005737">
    <property type="term" value="C:cytoplasm"/>
    <property type="evidence" value="ECO:0007669"/>
    <property type="project" value="TreeGrafter"/>
</dbReference>
<keyword evidence="3" id="KW-0808">Transferase</keyword>
<evidence type="ECO:0000256" key="5">
    <source>
        <dbReference type="ARBA" id="ARBA00022777"/>
    </source>
</evidence>
<dbReference type="InterPro" id="IPR017441">
    <property type="entry name" value="Protein_kinase_ATP_BS"/>
</dbReference>
<feature type="binding site" evidence="9">
    <location>
        <position position="196"/>
    </location>
    <ligand>
        <name>ATP</name>
        <dbReference type="ChEBI" id="CHEBI:30616"/>
    </ligand>
</feature>
<keyword evidence="15" id="KW-1185">Reference proteome</keyword>
<dbReference type="Ensembl" id="ENSOMYT00000045612.2">
    <property type="protein sequence ID" value="ENSOMYP00000041798.1"/>
    <property type="gene ID" value="ENSOMYG00000019282.2"/>
</dbReference>
<dbReference type="PaxDb" id="8022-A0A060XAD9"/>
<sequence length="514" mass="57582">MVGKGVPWRSCEIMNCWTGVVKPPSNPTQLSFPLPSTLSQLWRDIQSGGEGKKEQKKRTERELGGWGFPCLDLSGSSYINTADWSQAVRVLLYTGSVYSVMERNMCSAQTSVQLAQKTKPGTSNGLDKLNRLEQLEPEESLDREDPREYCHGGYHPVHIGDTFNRRYQVLSKLGWGYFSTVWLCLDLRLGRRVAVKVLKSGEGFTQAGQDELTLLRCASGPTVRHLQSRRIVQLLDEFKIAGVNGVHVCLVLELLGPDLRCWQVCFGNPGLSLSWVKQVIAQVLQALDYLHTQCKIIHTDIKPENILLCLEEQNPKQTAGGSACPYPGKDAKSRSTAEKDLVTPISLKKITVKIADLGSSCWVYKHFCEEIQTRQYRSLEVLLGSDYGPPADIWSVACMAFELVTGDSLFEPKAGKTFSLEEDHIAHIIELLGKVPAAVALSGKNSMEYFNSKGDMRHIGVMRPWGLYEVLVEKYHFMLKEASLFSDFLLHMLDFQPERRASAAQCLLHPWLSS</sequence>
<protein>
    <recommendedName>
        <fullName evidence="1">non-specific serine/threonine protein kinase</fullName>
        <ecNumber evidence="1">2.7.11.1</ecNumber>
    </recommendedName>
</protein>
<dbReference type="PANTHER" id="PTHR47634">
    <property type="entry name" value="PROTEIN KINASE DOMAIN-CONTAINING PROTEIN-RELATED"/>
    <property type="match status" value="1"/>
</dbReference>
<evidence type="ECO:0000313" key="12">
    <source>
        <dbReference type="EMBL" id="CDQ73800.1"/>
    </source>
</evidence>
<evidence type="ECO:0000256" key="6">
    <source>
        <dbReference type="ARBA" id="ARBA00022840"/>
    </source>
</evidence>
<keyword evidence="2" id="KW-0723">Serine/threonine-protein kinase</keyword>
<dbReference type="CDD" id="cd14136">
    <property type="entry name" value="STKc_SRPK"/>
    <property type="match status" value="1"/>
</dbReference>
<comment type="catalytic activity">
    <reaction evidence="7">
        <text>L-threonyl-[protein] + ATP = O-phospho-L-threonyl-[protein] + ADP + H(+)</text>
        <dbReference type="Rhea" id="RHEA:46608"/>
        <dbReference type="Rhea" id="RHEA-COMP:11060"/>
        <dbReference type="Rhea" id="RHEA-COMP:11605"/>
        <dbReference type="ChEBI" id="CHEBI:15378"/>
        <dbReference type="ChEBI" id="CHEBI:30013"/>
        <dbReference type="ChEBI" id="CHEBI:30616"/>
        <dbReference type="ChEBI" id="CHEBI:61977"/>
        <dbReference type="ChEBI" id="CHEBI:456216"/>
        <dbReference type="EC" id="2.7.11.1"/>
    </reaction>
</comment>
<dbReference type="SUPFAM" id="SSF56112">
    <property type="entry name" value="Protein kinase-like (PK-like)"/>
    <property type="match status" value="1"/>
</dbReference>
<evidence type="ECO:0000256" key="3">
    <source>
        <dbReference type="ARBA" id="ARBA00022679"/>
    </source>
</evidence>
<dbReference type="GO" id="GO:0035556">
    <property type="term" value="P:intracellular signal transduction"/>
    <property type="evidence" value="ECO:0007669"/>
    <property type="project" value="TreeGrafter"/>
</dbReference>
<dbReference type="Pfam" id="PF00069">
    <property type="entry name" value="Pkinase"/>
    <property type="match status" value="1"/>
</dbReference>
<evidence type="ECO:0000256" key="10">
    <source>
        <dbReference type="SAM" id="MobiDB-lite"/>
    </source>
</evidence>
<dbReference type="EC" id="2.7.11.1" evidence="1"/>
<dbReference type="PROSITE" id="PS00108">
    <property type="entry name" value="PROTEIN_KINASE_ST"/>
    <property type="match status" value="1"/>
</dbReference>
<evidence type="ECO:0000256" key="9">
    <source>
        <dbReference type="PROSITE-ProRule" id="PRU10141"/>
    </source>
</evidence>
<dbReference type="PANTHER" id="PTHR47634:SF24">
    <property type="entry name" value="SRSF PROTEIN KINASE 3-LIKE ISOFORM X1"/>
    <property type="match status" value="1"/>
</dbReference>
<name>A0A060XAD9_ONCMY</name>
<reference evidence="12" key="1">
    <citation type="journal article" date="2014" name="Nat. Commun.">
        <title>The rainbow trout genome provides novel insights into evolution after whole-genome duplication in vertebrates.</title>
        <authorList>
            <person name="Berthelot C."/>
            <person name="Brunet F."/>
            <person name="Chalopin D."/>
            <person name="Juanchich A."/>
            <person name="Bernard M."/>
            <person name="Noel B."/>
            <person name="Bento P."/>
            <person name="Da Silva C."/>
            <person name="Labadie K."/>
            <person name="Alberti A."/>
            <person name="Aury J.M."/>
            <person name="Louis A."/>
            <person name="Dehais P."/>
            <person name="Bardou P."/>
            <person name="Montfort J."/>
            <person name="Klopp C."/>
            <person name="Cabau C."/>
            <person name="Gaspin C."/>
            <person name="Thorgaard G.H."/>
            <person name="Boussaha M."/>
            <person name="Quillet E."/>
            <person name="Guyomard R."/>
            <person name="Galiana D."/>
            <person name="Bobe J."/>
            <person name="Volff J.N."/>
            <person name="Genet C."/>
            <person name="Wincker P."/>
            <person name="Jaillon O."/>
            <person name="Roest Crollius H."/>
            <person name="Guiguen Y."/>
        </authorList>
    </citation>
    <scope>NUCLEOTIDE SEQUENCE [LARGE SCALE GENOMIC DNA]</scope>
</reference>
<gene>
    <name evidence="13" type="primary">si:ch211-220i18.4</name>
    <name evidence="12" type="ORF">GSONMT00010157001</name>
</gene>
<evidence type="ECO:0000313" key="14">
    <source>
        <dbReference type="Proteomes" id="UP000193380"/>
    </source>
</evidence>
<dbReference type="STRING" id="8022.A0A060XAD9"/>
<reference evidence="13 15" key="3">
    <citation type="submission" date="2020-07" db="EMBL/GenBank/DDBJ databases">
        <title>A long reads based de novo assembly of the rainbow trout Arlee double haploid line genome.</title>
        <authorList>
            <person name="Gao G."/>
            <person name="Palti Y."/>
        </authorList>
    </citation>
    <scope>NUCLEOTIDE SEQUENCE [LARGE SCALE GENOMIC DNA]</scope>
</reference>
<reference evidence="13" key="4">
    <citation type="submission" date="2025-05" db="UniProtKB">
        <authorList>
            <consortium name="Ensembl"/>
        </authorList>
    </citation>
    <scope>IDENTIFICATION</scope>
</reference>
<evidence type="ECO:0000256" key="7">
    <source>
        <dbReference type="ARBA" id="ARBA00047899"/>
    </source>
</evidence>
<dbReference type="AlphaFoldDB" id="A0A060XAD9"/>
<evidence type="ECO:0000256" key="4">
    <source>
        <dbReference type="ARBA" id="ARBA00022741"/>
    </source>
</evidence>
<comment type="catalytic activity">
    <reaction evidence="8">
        <text>L-seryl-[protein] + ATP = O-phospho-L-seryl-[protein] + ADP + H(+)</text>
        <dbReference type="Rhea" id="RHEA:17989"/>
        <dbReference type="Rhea" id="RHEA-COMP:9863"/>
        <dbReference type="Rhea" id="RHEA-COMP:11604"/>
        <dbReference type="ChEBI" id="CHEBI:15378"/>
        <dbReference type="ChEBI" id="CHEBI:29999"/>
        <dbReference type="ChEBI" id="CHEBI:30616"/>
        <dbReference type="ChEBI" id="CHEBI:83421"/>
        <dbReference type="ChEBI" id="CHEBI:456216"/>
        <dbReference type="EC" id="2.7.11.1"/>
    </reaction>
</comment>
<dbReference type="Proteomes" id="UP000694395">
    <property type="component" value="Chromosome 16"/>
</dbReference>
<reference evidence="12" key="2">
    <citation type="submission" date="2014-03" db="EMBL/GenBank/DDBJ databases">
        <authorList>
            <person name="Genoscope - CEA"/>
        </authorList>
    </citation>
    <scope>NUCLEOTIDE SEQUENCE</scope>
</reference>
<dbReference type="GeneTree" id="ENSGT00940000157877"/>
<proteinExistence type="predicted"/>
<dbReference type="GO" id="GO:0004674">
    <property type="term" value="F:protein serine/threonine kinase activity"/>
    <property type="evidence" value="ECO:0007669"/>
    <property type="project" value="UniProtKB-KW"/>
</dbReference>
<dbReference type="GO" id="GO:0050684">
    <property type="term" value="P:regulation of mRNA processing"/>
    <property type="evidence" value="ECO:0007669"/>
    <property type="project" value="TreeGrafter"/>
</dbReference>
<keyword evidence="5" id="KW-0418">Kinase</keyword>
<dbReference type="InterPro" id="IPR051334">
    <property type="entry name" value="SRPK"/>
</dbReference>
<dbReference type="InterPro" id="IPR008271">
    <property type="entry name" value="Ser/Thr_kinase_AS"/>
</dbReference>
<dbReference type="EMBL" id="FR904929">
    <property type="protein sequence ID" value="CDQ73800.1"/>
    <property type="molecule type" value="Genomic_DNA"/>
</dbReference>
<dbReference type="PROSITE" id="PS50011">
    <property type="entry name" value="PROTEIN_KINASE_DOM"/>
    <property type="match status" value="1"/>
</dbReference>
<dbReference type="InterPro" id="IPR011009">
    <property type="entry name" value="Kinase-like_dom_sf"/>
</dbReference>
<dbReference type="Proteomes" id="UP000193380">
    <property type="component" value="Unassembled WGS sequence"/>
</dbReference>
<dbReference type="FunFam" id="1.10.510.10:FF:000591">
    <property type="entry name" value="Serine protein kinase Sky1"/>
    <property type="match status" value="1"/>
</dbReference>
<dbReference type="InterPro" id="IPR000719">
    <property type="entry name" value="Prot_kinase_dom"/>
</dbReference>
<dbReference type="FunFam" id="3.30.200.20:FF:000770">
    <property type="entry name" value="SRSF protein kinase 2"/>
    <property type="match status" value="1"/>
</dbReference>
<accession>A0A060XAD9</accession>
<dbReference type="GO" id="GO:0005524">
    <property type="term" value="F:ATP binding"/>
    <property type="evidence" value="ECO:0007669"/>
    <property type="project" value="UniProtKB-UniRule"/>
</dbReference>
<dbReference type="Gene3D" id="1.10.510.10">
    <property type="entry name" value="Transferase(Phosphotransferase) domain 1"/>
    <property type="match status" value="1"/>
</dbReference>
<evidence type="ECO:0000256" key="2">
    <source>
        <dbReference type="ARBA" id="ARBA00022527"/>
    </source>
</evidence>
<evidence type="ECO:0000313" key="15">
    <source>
        <dbReference type="Proteomes" id="UP000694395"/>
    </source>
</evidence>
<feature type="domain" description="Protein kinase" evidence="11">
    <location>
        <begin position="167"/>
        <end position="512"/>
    </location>
</feature>
<dbReference type="SMART" id="SM00220">
    <property type="entry name" value="S_TKc"/>
    <property type="match status" value="1"/>
</dbReference>
<feature type="region of interest" description="Disordered" evidence="10">
    <location>
        <begin position="116"/>
        <end position="147"/>
    </location>
</feature>
<dbReference type="GO" id="GO:0005634">
    <property type="term" value="C:nucleus"/>
    <property type="evidence" value="ECO:0007669"/>
    <property type="project" value="TreeGrafter"/>
</dbReference>
<dbReference type="GO" id="GO:0000245">
    <property type="term" value="P:spliceosomal complex assembly"/>
    <property type="evidence" value="ECO:0007669"/>
    <property type="project" value="TreeGrafter"/>
</dbReference>
<organism evidence="12 14">
    <name type="scientific">Oncorhynchus mykiss</name>
    <name type="common">Rainbow trout</name>
    <name type="synonym">Salmo gairdneri</name>
    <dbReference type="NCBI Taxonomy" id="8022"/>
    <lineage>
        <taxon>Eukaryota</taxon>
        <taxon>Metazoa</taxon>
        <taxon>Chordata</taxon>
        <taxon>Craniata</taxon>
        <taxon>Vertebrata</taxon>
        <taxon>Euteleostomi</taxon>
        <taxon>Actinopterygii</taxon>
        <taxon>Neopterygii</taxon>
        <taxon>Teleostei</taxon>
        <taxon>Protacanthopterygii</taxon>
        <taxon>Salmoniformes</taxon>
        <taxon>Salmonidae</taxon>
        <taxon>Salmoninae</taxon>
        <taxon>Oncorhynchus</taxon>
    </lineage>
</organism>
<evidence type="ECO:0000313" key="13">
    <source>
        <dbReference type="Ensembl" id="ENSOMYP00000041798.1"/>
    </source>
</evidence>
<dbReference type="Gene3D" id="3.30.200.20">
    <property type="entry name" value="Phosphorylase Kinase, domain 1"/>
    <property type="match status" value="1"/>
</dbReference>
<keyword evidence="6 9" id="KW-0067">ATP-binding</keyword>